<comment type="caution">
    <text evidence="2">The sequence shown here is derived from an EMBL/GenBank/DDBJ whole genome shotgun (WGS) entry which is preliminary data.</text>
</comment>
<reference evidence="2 3" key="1">
    <citation type="submission" date="2018-08" db="EMBL/GenBank/DDBJ databases">
        <title>Genomic Encyclopedia of Archaeal and Bacterial Type Strains, Phase II (KMG-II): from individual species to whole genera.</title>
        <authorList>
            <person name="Goeker M."/>
        </authorList>
    </citation>
    <scope>NUCLEOTIDE SEQUENCE [LARGE SCALE GENOMIC DNA]</scope>
    <source>
        <strain evidence="2 3">DSM 17099</strain>
    </source>
</reference>
<accession>A0A3D9XW03</accession>
<dbReference type="InterPro" id="IPR002347">
    <property type="entry name" value="SDR_fam"/>
</dbReference>
<dbReference type="Proteomes" id="UP000256941">
    <property type="component" value="Unassembled WGS sequence"/>
</dbReference>
<dbReference type="CDD" id="cd05233">
    <property type="entry name" value="SDR_c"/>
    <property type="match status" value="1"/>
</dbReference>
<dbReference type="RefSeq" id="WP_116221400.1">
    <property type="nucleotide sequence ID" value="NZ_CP038196.1"/>
</dbReference>
<dbReference type="Gene3D" id="3.40.50.720">
    <property type="entry name" value="NAD(P)-binding Rossmann-like Domain"/>
    <property type="match status" value="1"/>
</dbReference>
<dbReference type="GO" id="GO:0016616">
    <property type="term" value="F:oxidoreductase activity, acting on the CH-OH group of donors, NAD or NADP as acceptor"/>
    <property type="evidence" value="ECO:0007669"/>
    <property type="project" value="TreeGrafter"/>
</dbReference>
<dbReference type="AlphaFoldDB" id="A0A3D9XW03"/>
<gene>
    <name evidence="2" type="ORF">BDD41_1852</name>
</gene>
<evidence type="ECO:0000313" key="2">
    <source>
        <dbReference type="EMBL" id="REF73303.1"/>
    </source>
</evidence>
<dbReference type="SUPFAM" id="SSF51735">
    <property type="entry name" value="NAD(P)-binding Rossmann-fold domains"/>
    <property type="match status" value="1"/>
</dbReference>
<organism evidence="2 3">
    <name type="scientific">Paracoccus versutus</name>
    <name type="common">Thiobacillus versutus</name>
    <dbReference type="NCBI Taxonomy" id="34007"/>
    <lineage>
        <taxon>Bacteria</taxon>
        <taxon>Pseudomonadati</taxon>
        <taxon>Pseudomonadota</taxon>
        <taxon>Alphaproteobacteria</taxon>
        <taxon>Rhodobacterales</taxon>
        <taxon>Paracoccaceae</taxon>
        <taxon>Paracoccus</taxon>
    </lineage>
</organism>
<sequence>MTRCDLSGAIVPVTGGASGIGLAICRNLRAEGARPVLIDRDAEAVRRALDMLYPDEMRDPYGHILDVSEMGAVDAAFSEILSDLGPVTHAVTCAARVWRGKTMDMPEEDWQSVMNVNINGTLHACRAAARQMAQNGGGAIVNVASIGGLRVRLDRTAYATTKAAVIQMTRALALELGPNGIRLNCIAPGLVRTPMQEASASFLGSTAALDAVVDRAAIKRLADPDEIARPTLFLLSDMASYITGETLVVDGGVNIRYA</sequence>
<name>A0A3D9XW03_PARVE</name>
<dbReference type="FunFam" id="3.40.50.720:FF:000084">
    <property type="entry name" value="Short-chain dehydrogenase reductase"/>
    <property type="match status" value="1"/>
</dbReference>
<protein>
    <submittedName>
        <fullName evidence="2">NAD(P)-dependent dehydrogenase (Short-subunit alcohol dehydrogenase family)</fullName>
    </submittedName>
</protein>
<dbReference type="Pfam" id="PF13561">
    <property type="entry name" value="adh_short_C2"/>
    <property type="match status" value="1"/>
</dbReference>
<proteinExistence type="inferred from homology"/>
<evidence type="ECO:0000313" key="3">
    <source>
        <dbReference type="Proteomes" id="UP000256941"/>
    </source>
</evidence>
<evidence type="ECO:0000256" key="1">
    <source>
        <dbReference type="ARBA" id="ARBA00006484"/>
    </source>
</evidence>
<comment type="similarity">
    <text evidence="1">Belongs to the short-chain dehydrogenases/reductases (SDR) family.</text>
</comment>
<dbReference type="PRINTS" id="PR00080">
    <property type="entry name" value="SDRFAMILY"/>
</dbReference>
<dbReference type="PANTHER" id="PTHR42760">
    <property type="entry name" value="SHORT-CHAIN DEHYDROGENASES/REDUCTASES FAMILY MEMBER"/>
    <property type="match status" value="1"/>
</dbReference>
<dbReference type="EMBL" id="QTUJ01000001">
    <property type="protein sequence ID" value="REF73303.1"/>
    <property type="molecule type" value="Genomic_DNA"/>
</dbReference>
<dbReference type="InterPro" id="IPR036291">
    <property type="entry name" value="NAD(P)-bd_dom_sf"/>
</dbReference>
<dbReference type="PRINTS" id="PR00081">
    <property type="entry name" value="GDHRDH"/>
</dbReference>
<dbReference type="InterPro" id="IPR020904">
    <property type="entry name" value="Sc_DH/Rdtase_CS"/>
</dbReference>
<dbReference type="PROSITE" id="PS00061">
    <property type="entry name" value="ADH_SHORT"/>
    <property type="match status" value="1"/>
</dbReference>